<keyword evidence="1" id="KW-0812">Transmembrane</keyword>
<evidence type="ECO:0000313" key="3">
    <source>
        <dbReference type="Proteomes" id="UP000663859"/>
    </source>
</evidence>
<sequence length="37" mass="3782">MPAGSGTVKSLHGTFLSSGIGLGVEWVSAFLFLAKSE</sequence>
<keyword evidence="3" id="KW-1185">Reference proteome</keyword>
<keyword evidence="1" id="KW-1133">Transmembrane helix</keyword>
<dbReference type="EMBL" id="CAJNOB010000008">
    <property type="protein sequence ID" value="CAF0694470.1"/>
    <property type="molecule type" value="Genomic_DNA"/>
</dbReference>
<comment type="caution">
    <text evidence="2">The sequence shown here is derived from an EMBL/GenBank/DDBJ whole genome shotgun (WGS) entry which is preliminary data.</text>
</comment>
<evidence type="ECO:0000256" key="1">
    <source>
        <dbReference type="SAM" id="Phobius"/>
    </source>
</evidence>
<feature type="transmembrane region" description="Helical" evidence="1">
    <location>
        <begin position="15"/>
        <end position="34"/>
    </location>
</feature>
<dbReference type="Proteomes" id="UP000663859">
    <property type="component" value="Unassembled WGS sequence"/>
</dbReference>
<dbReference type="AlphaFoldDB" id="A0A8J2BS88"/>
<accession>A0A8J2BS88</accession>
<evidence type="ECO:0000313" key="2">
    <source>
        <dbReference type="EMBL" id="CAF0694470.1"/>
    </source>
</evidence>
<gene>
    <name evidence="2" type="ORF">MPNT_160064</name>
</gene>
<organism evidence="2 3">
    <name type="scientific">Candidatus Methylacidithermus pantelleriae</name>
    <dbReference type="NCBI Taxonomy" id="2744239"/>
    <lineage>
        <taxon>Bacteria</taxon>
        <taxon>Pseudomonadati</taxon>
        <taxon>Verrucomicrobiota</taxon>
        <taxon>Methylacidiphilae</taxon>
        <taxon>Methylacidiphilales</taxon>
        <taxon>Methylacidiphilaceae</taxon>
        <taxon>Candidatus Methylacidithermus</taxon>
    </lineage>
</organism>
<keyword evidence="1" id="KW-0472">Membrane</keyword>
<protein>
    <submittedName>
        <fullName evidence="2">Uncharacterized protein</fullName>
    </submittedName>
</protein>
<reference evidence="2" key="1">
    <citation type="submission" date="2021-02" db="EMBL/GenBank/DDBJ databases">
        <authorList>
            <person name="Cremers G."/>
            <person name="Picone N."/>
        </authorList>
    </citation>
    <scope>NUCLEOTIDE SEQUENCE</scope>
    <source>
        <strain evidence="2">PQ17</strain>
    </source>
</reference>
<proteinExistence type="predicted"/>
<name>A0A8J2BS88_9BACT</name>